<gene>
    <name evidence="3" type="ORF">JL111_20750</name>
</gene>
<feature type="chain" id="PRO_5046070459" description="DUF1236 domain-containing protein" evidence="2">
    <location>
        <begin position="21"/>
        <end position="355"/>
    </location>
</feature>
<feature type="signal peptide" evidence="2">
    <location>
        <begin position="1"/>
        <end position="20"/>
    </location>
</feature>
<dbReference type="EMBL" id="JAESHT010000079">
    <property type="protein sequence ID" value="MBL3675878.1"/>
    <property type="molecule type" value="Genomic_DNA"/>
</dbReference>
<feature type="compositionally biased region" description="Basic residues" evidence="1">
    <location>
        <begin position="50"/>
        <end position="59"/>
    </location>
</feature>
<protein>
    <recommendedName>
        <fullName evidence="5">DUF1236 domain-containing protein</fullName>
    </recommendedName>
</protein>
<keyword evidence="4" id="KW-1185">Reference proteome</keyword>
<dbReference type="RefSeq" id="WP_191313430.1">
    <property type="nucleotide sequence ID" value="NZ_BNCL01000088.1"/>
</dbReference>
<comment type="caution">
    <text evidence="3">The sequence shown here is derived from an EMBL/GenBank/DDBJ whole genome shotgun (WGS) entry which is preliminary data.</text>
</comment>
<accession>A0ABS1SAX4</accession>
<keyword evidence="2" id="KW-0732">Signal</keyword>
<reference evidence="3 4" key="1">
    <citation type="submission" date="2021-01" db="EMBL/GenBank/DDBJ databases">
        <title>011410 draft genome.</title>
        <authorList>
            <person name="Lang L."/>
        </authorList>
    </citation>
    <scope>NUCLEOTIDE SEQUENCE [LARGE SCALE GENOMIC DNA]</scope>
    <source>
        <strain evidence="3 4">KCTC 42845</strain>
    </source>
</reference>
<evidence type="ECO:0000313" key="3">
    <source>
        <dbReference type="EMBL" id="MBL3675878.1"/>
    </source>
</evidence>
<evidence type="ECO:0000256" key="2">
    <source>
        <dbReference type="SAM" id="SignalP"/>
    </source>
</evidence>
<evidence type="ECO:0000256" key="1">
    <source>
        <dbReference type="SAM" id="MobiDB-lite"/>
    </source>
</evidence>
<evidence type="ECO:0000313" key="4">
    <source>
        <dbReference type="Proteomes" id="UP000644749"/>
    </source>
</evidence>
<sequence>MNTLLISSAVALALTSTHLAAGPVQTQADIAPLGAASVEQLWLAKDNKGKGHGHGKAVGKGHGNASNGNANRGPDRAQGRIEQPGAERGSDHGANRGRKPEHAGGPKRKTTNKAVEQATHGHGNGRRGFTTAEHEEVLSRILSTPAPAGRDMKRLLAATALAVVTPQLLVADIPDDELIAYRNCPPGLAKKDPPCVPPGLAKNGVSYEEWASYDGDDYDRLWVERRDEWLRTEADVDPDPELLLLQSDQIATLFGLDPAPEGHRYALIDGMPVLLDDSDYDALLLVNQMAQVPDLPAGVPIAPTAALTQDELASVYRLPHLGADENYAVVNGQVVRLNDRNYELLQMIRVARAIL</sequence>
<name>A0ABS1SAX4_9RHOB</name>
<proteinExistence type="predicted"/>
<feature type="region of interest" description="Disordered" evidence="1">
    <location>
        <begin position="46"/>
        <end position="132"/>
    </location>
</feature>
<evidence type="ECO:0008006" key="5">
    <source>
        <dbReference type="Google" id="ProtNLM"/>
    </source>
</evidence>
<organism evidence="3 4">
    <name type="scientific">Paracoccus aerius</name>
    <dbReference type="NCBI Taxonomy" id="1915382"/>
    <lineage>
        <taxon>Bacteria</taxon>
        <taxon>Pseudomonadati</taxon>
        <taxon>Pseudomonadota</taxon>
        <taxon>Alphaproteobacteria</taxon>
        <taxon>Rhodobacterales</taxon>
        <taxon>Paracoccaceae</taxon>
        <taxon>Paracoccus</taxon>
    </lineage>
</organism>
<dbReference type="Proteomes" id="UP000644749">
    <property type="component" value="Unassembled WGS sequence"/>
</dbReference>
<feature type="compositionally biased region" description="Basic and acidic residues" evidence="1">
    <location>
        <begin position="88"/>
        <end position="104"/>
    </location>
</feature>